<comment type="caution">
    <text evidence="1">The sequence shown here is derived from an EMBL/GenBank/DDBJ whole genome shotgun (WGS) entry which is preliminary data.</text>
</comment>
<proteinExistence type="predicted"/>
<organism evidence="1 2">
    <name type="scientific">Echinicola rosea</name>
    <dbReference type="NCBI Taxonomy" id="1807691"/>
    <lineage>
        <taxon>Bacteria</taxon>
        <taxon>Pseudomonadati</taxon>
        <taxon>Bacteroidota</taxon>
        <taxon>Cytophagia</taxon>
        <taxon>Cytophagales</taxon>
        <taxon>Cyclobacteriaceae</taxon>
        <taxon>Echinicola</taxon>
    </lineage>
</organism>
<keyword evidence="2" id="KW-1185">Reference proteome</keyword>
<evidence type="ECO:0000313" key="1">
    <source>
        <dbReference type="EMBL" id="GGF26590.1"/>
    </source>
</evidence>
<dbReference type="Pfam" id="PF14054">
    <property type="entry name" value="DUF4249"/>
    <property type="match status" value="1"/>
</dbReference>
<gene>
    <name evidence="1" type="ORF">GCM10011339_13360</name>
</gene>
<dbReference type="RefSeq" id="WP_137403951.1">
    <property type="nucleotide sequence ID" value="NZ_BMIU01000005.1"/>
</dbReference>
<evidence type="ECO:0008006" key="3">
    <source>
        <dbReference type="Google" id="ProtNLM"/>
    </source>
</evidence>
<dbReference type="EMBL" id="BMIU01000005">
    <property type="protein sequence ID" value="GGF26590.1"/>
    <property type="molecule type" value="Genomic_DNA"/>
</dbReference>
<dbReference type="InterPro" id="IPR025345">
    <property type="entry name" value="DUF4249"/>
</dbReference>
<name>A0ABQ1UT76_9BACT</name>
<dbReference type="PROSITE" id="PS51257">
    <property type="entry name" value="PROKAR_LIPOPROTEIN"/>
    <property type="match status" value="1"/>
</dbReference>
<sequence>MRDILLVGLLLFLFSCQEEVFLDLRESEHYPVIEASWTDKSNLNQVKVSMSKAYYDSAAYRPVTNAAVYIVHEERNERIEFEFSEQTLSYLPVYNQRAFEGQHYTLHVIVNGNHYRSSGVMLEAPTLDSISYRYKEKRLLRPAGYYLTLHGKIPFEEDNFYRVKAVRNDTLLVSRTDYLLFDDTFGTSALEDGFEIETIPFQAGDEARIALYRLNESAYRYMEGIVELMFNDGGLFSPPPQNPPSNFELVEGDLAVLGYFLVAPVLTESVLIEENM</sequence>
<evidence type="ECO:0000313" key="2">
    <source>
        <dbReference type="Proteomes" id="UP000647339"/>
    </source>
</evidence>
<reference evidence="2" key="1">
    <citation type="journal article" date="2019" name="Int. J. Syst. Evol. Microbiol.">
        <title>The Global Catalogue of Microorganisms (GCM) 10K type strain sequencing project: providing services to taxonomists for standard genome sequencing and annotation.</title>
        <authorList>
            <consortium name="The Broad Institute Genomics Platform"/>
            <consortium name="The Broad Institute Genome Sequencing Center for Infectious Disease"/>
            <person name="Wu L."/>
            <person name="Ma J."/>
        </authorList>
    </citation>
    <scope>NUCLEOTIDE SEQUENCE [LARGE SCALE GENOMIC DNA]</scope>
    <source>
        <strain evidence="2">CGMCC 1.15407</strain>
    </source>
</reference>
<protein>
    <recommendedName>
        <fullName evidence="3">DUF4249 domain-containing protein</fullName>
    </recommendedName>
</protein>
<dbReference type="Proteomes" id="UP000647339">
    <property type="component" value="Unassembled WGS sequence"/>
</dbReference>
<accession>A0ABQ1UT76</accession>